<dbReference type="AlphaFoldDB" id="A0A484YZV2"/>
<evidence type="ECO:0000256" key="2">
    <source>
        <dbReference type="SAM" id="MobiDB-lite"/>
    </source>
</evidence>
<feature type="compositionally biased region" description="Basic and acidic residues" evidence="2">
    <location>
        <begin position="55"/>
        <end position="125"/>
    </location>
</feature>
<proteinExistence type="predicted"/>
<dbReference type="EMBL" id="CAADIW010000045">
    <property type="protein sequence ID" value="VFS40743.1"/>
    <property type="molecule type" value="Genomic_DNA"/>
</dbReference>
<sequence>MKLHELKQKRNTIATDMRALNEKIGDNAWTEEQRAEWNKAKSELEALDERIAREEELRRQDQTYVDKNEDEQRNNQDPDKNPQHDEKRGQIFDKWMRHGASDLSSEERKALRELRAQGVAPDEKGGYTVPDTFLAKVSNR</sequence>
<dbReference type="Proteomes" id="UP000351155">
    <property type="component" value="Unassembled WGS sequence"/>
</dbReference>
<comment type="subcellular location">
    <subcellularLocation>
        <location evidence="1">Virion</location>
    </subcellularLocation>
</comment>
<evidence type="ECO:0000256" key="1">
    <source>
        <dbReference type="ARBA" id="ARBA00004328"/>
    </source>
</evidence>
<evidence type="ECO:0000313" key="3">
    <source>
        <dbReference type="EMBL" id="VFS40743.1"/>
    </source>
</evidence>
<dbReference type="NCBIfam" id="TIGR01554">
    <property type="entry name" value="major_cap_HK97"/>
    <property type="match status" value="1"/>
</dbReference>
<gene>
    <name evidence="3" type="ORF">NCTC12126_04202</name>
</gene>
<feature type="region of interest" description="Disordered" evidence="2">
    <location>
        <begin position="55"/>
        <end position="140"/>
    </location>
</feature>
<evidence type="ECO:0000313" key="4">
    <source>
        <dbReference type="Proteomes" id="UP000351155"/>
    </source>
</evidence>
<name>A0A484YZV2_9ENTR</name>
<reference evidence="3 4" key="1">
    <citation type="submission" date="2019-03" db="EMBL/GenBank/DDBJ databases">
        <authorList>
            <consortium name="Pathogen Informatics"/>
        </authorList>
    </citation>
    <scope>NUCLEOTIDE SEQUENCE [LARGE SCALE GENOMIC DNA]</scope>
    <source>
        <strain evidence="3 4">NCTC12126</strain>
    </source>
</reference>
<accession>A0A484YZV2</accession>
<dbReference type="InterPro" id="IPR024455">
    <property type="entry name" value="Phage_capsid"/>
</dbReference>
<organism evidence="3 4">
    <name type="scientific">Enterobacter cancerogenus</name>
    <dbReference type="NCBI Taxonomy" id="69218"/>
    <lineage>
        <taxon>Bacteria</taxon>
        <taxon>Pseudomonadati</taxon>
        <taxon>Pseudomonadota</taxon>
        <taxon>Gammaproteobacteria</taxon>
        <taxon>Enterobacterales</taxon>
        <taxon>Enterobacteriaceae</taxon>
        <taxon>Enterobacter</taxon>
        <taxon>Enterobacter cloacae complex</taxon>
    </lineage>
</organism>
<protein>
    <submittedName>
        <fullName evidence="3">HK97 family phage major capsid protein</fullName>
    </submittedName>
</protein>